<evidence type="ECO:0000313" key="2">
    <source>
        <dbReference type="EMBL" id="ORY15032.1"/>
    </source>
</evidence>
<dbReference type="EMBL" id="MCFA01000028">
    <property type="protein sequence ID" value="ORY15032.1"/>
    <property type="molecule type" value="Genomic_DNA"/>
</dbReference>
<feature type="region of interest" description="Disordered" evidence="1">
    <location>
        <begin position="1"/>
        <end position="70"/>
    </location>
</feature>
<gene>
    <name evidence="2" type="ORF">BCR34DRAFT_197368</name>
</gene>
<feature type="region of interest" description="Disordered" evidence="1">
    <location>
        <begin position="114"/>
        <end position="169"/>
    </location>
</feature>
<sequence length="169" mass="18018">MPSIPGGQPRPARGPSPERRAPASIFSNANKSTTRAAAGCRGEVERGEHIREDGQVHGHLSGSRPHPSLPKNKALLLVYTSAGGLLVGHSVASGCRSDWYLTRSGWTAPGYVSVSSKPSKSPLSSSITTVSVGQGRLQKEPSVSGRASRNHAQRKEQTPLLLYRHRPGR</sequence>
<evidence type="ECO:0000256" key="1">
    <source>
        <dbReference type="SAM" id="MobiDB-lite"/>
    </source>
</evidence>
<feature type="compositionally biased region" description="Low complexity" evidence="1">
    <location>
        <begin position="114"/>
        <end position="132"/>
    </location>
</feature>
<proteinExistence type="predicted"/>
<protein>
    <submittedName>
        <fullName evidence="2">Uncharacterized protein</fullName>
    </submittedName>
</protein>
<feature type="compositionally biased region" description="Polar residues" evidence="1">
    <location>
        <begin position="25"/>
        <end position="35"/>
    </location>
</feature>
<comment type="caution">
    <text evidence="2">The sequence shown here is derived from an EMBL/GenBank/DDBJ whole genome shotgun (WGS) entry which is preliminary data.</text>
</comment>
<reference evidence="2 3" key="1">
    <citation type="submission" date="2016-07" db="EMBL/GenBank/DDBJ databases">
        <title>Pervasive Adenine N6-methylation of Active Genes in Fungi.</title>
        <authorList>
            <consortium name="DOE Joint Genome Institute"/>
            <person name="Mondo S.J."/>
            <person name="Dannebaum R.O."/>
            <person name="Kuo R.C."/>
            <person name="Labutti K."/>
            <person name="Haridas S."/>
            <person name="Kuo A."/>
            <person name="Salamov A."/>
            <person name="Ahrendt S.R."/>
            <person name="Lipzen A."/>
            <person name="Sullivan W."/>
            <person name="Andreopoulos W.B."/>
            <person name="Clum A."/>
            <person name="Lindquist E."/>
            <person name="Daum C."/>
            <person name="Ramamoorthy G.K."/>
            <person name="Gryganskyi A."/>
            <person name="Culley D."/>
            <person name="Magnuson J.K."/>
            <person name="James T.Y."/>
            <person name="O'Malley M.A."/>
            <person name="Stajich J.E."/>
            <person name="Spatafora J.W."/>
            <person name="Visel A."/>
            <person name="Grigoriev I.V."/>
        </authorList>
    </citation>
    <scope>NUCLEOTIDE SEQUENCE [LARGE SCALE GENOMIC DNA]</scope>
    <source>
        <strain evidence="2 3">CBS 115471</strain>
    </source>
</reference>
<organism evidence="2 3">
    <name type="scientific">Clohesyomyces aquaticus</name>
    <dbReference type="NCBI Taxonomy" id="1231657"/>
    <lineage>
        <taxon>Eukaryota</taxon>
        <taxon>Fungi</taxon>
        <taxon>Dikarya</taxon>
        <taxon>Ascomycota</taxon>
        <taxon>Pezizomycotina</taxon>
        <taxon>Dothideomycetes</taxon>
        <taxon>Pleosporomycetidae</taxon>
        <taxon>Pleosporales</taxon>
        <taxon>Lindgomycetaceae</taxon>
        <taxon>Clohesyomyces</taxon>
    </lineage>
</organism>
<dbReference type="Proteomes" id="UP000193144">
    <property type="component" value="Unassembled WGS sequence"/>
</dbReference>
<dbReference type="AlphaFoldDB" id="A0A1Y1ZXR3"/>
<accession>A0A1Y1ZXR3</accession>
<keyword evidence="3" id="KW-1185">Reference proteome</keyword>
<feature type="compositionally biased region" description="Basic and acidic residues" evidence="1">
    <location>
        <begin position="42"/>
        <end position="56"/>
    </location>
</feature>
<evidence type="ECO:0000313" key="3">
    <source>
        <dbReference type="Proteomes" id="UP000193144"/>
    </source>
</evidence>
<name>A0A1Y1ZXR3_9PLEO</name>